<comment type="similarity">
    <text evidence="2">Belongs to the asaB hydroxylase/desaturase family.</text>
</comment>
<dbReference type="GeneID" id="54460645"/>
<dbReference type="EMBL" id="MU003699">
    <property type="protein sequence ID" value="KAF2810716.1"/>
    <property type="molecule type" value="Genomic_DNA"/>
</dbReference>
<feature type="region of interest" description="Disordered" evidence="3">
    <location>
        <begin position="256"/>
        <end position="278"/>
    </location>
</feature>
<dbReference type="NCBIfam" id="NF041278">
    <property type="entry name" value="CmcJ_NvfI_EfuI"/>
    <property type="match status" value="1"/>
</dbReference>
<evidence type="ECO:0000313" key="4">
    <source>
        <dbReference type="EMBL" id="KAF2810716.1"/>
    </source>
</evidence>
<evidence type="ECO:0000256" key="1">
    <source>
        <dbReference type="ARBA" id="ARBA00023002"/>
    </source>
</evidence>
<evidence type="ECO:0008006" key="7">
    <source>
        <dbReference type="Google" id="ProtNLM"/>
    </source>
</evidence>
<dbReference type="PANTHER" id="PTHR34598">
    <property type="entry name" value="BLL6449 PROTEIN"/>
    <property type="match status" value="1"/>
</dbReference>
<keyword evidence="5" id="KW-1185">Reference proteome</keyword>
<name>A0A6A6YP94_9PEZI</name>
<reference evidence="4 6" key="1">
    <citation type="journal article" date="2020" name="Stud. Mycol.">
        <title>101 Dothideomycetes genomes: a test case for predicting lifestyles and emergence of pathogens.</title>
        <authorList>
            <person name="Haridas S."/>
            <person name="Albert R."/>
            <person name="Binder M."/>
            <person name="Bloem J."/>
            <person name="Labutti K."/>
            <person name="Salamov A."/>
            <person name="Andreopoulos B."/>
            <person name="Baker S."/>
            <person name="Barry K."/>
            <person name="Bills G."/>
            <person name="Bluhm B."/>
            <person name="Cannon C."/>
            <person name="Castanera R."/>
            <person name="Culley D."/>
            <person name="Daum C."/>
            <person name="Ezra D."/>
            <person name="Gonzalez J."/>
            <person name="Henrissat B."/>
            <person name="Kuo A."/>
            <person name="Liang C."/>
            <person name="Lipzen A."/>
            <person name="Lutzoni F."/>
            <person name="Magnuson J."/>
            <person name="Mondo S."/>
            <person name="Nolan M."/>
            <person name="Ohm R."/>
            <person name="Pangilinan J."/>
            <person name="Park H.-J."/>
            <person name="Ramirez L."/>
            <person name="Alfaro M."/>
            <person name="Sun H."/>
            <person name="Tritt A."/>
            <person name="Yoshinaga Y."/>
            <person name="Zwiers L.-H."/>
            <person name="Turgeon B."/>
            <person name="Goodwin S."/>
            <person name="Spatafora J."/>
            <person name="Crous P."/>
            <person name="Grigoriev I."/>
        </authorList>
    </citation>
    <scope>NUCLEOTIDE SEQUENCE</scope>
    <source>
        <strain evidence="4 6">CBS 304.34</strain>
    </source>
</reference>
<dbReference type="RefSeq" id="XP_033577680.1">
    <property type="nucleotide sequence ID" value="XM_033719752.1"/>
</dbReference>
<evidence type="ECO:0000256" key="2">
    <source>
        <dbReference type="ARBA" id="ARBA00023604"/>
    </source>
</evidence>
<dbReference type="GO" id="GO:0016491">
    <property type="term" value="F:oxidoreductase activity"/>
    <property type="evidence" value="ECO:0007669"/>
    <property type="project" value="UniProtKB-KW"/>
</dbReference>
<dbReference type="PANTHER" id="PTHR34598:SF3">
    <property type="entry name" value="OXIDOREDUCTASE AN1597"/>
    <property type="match status" value="1"/>
</dbReference>
<evidence type="ECO:0000313" key="5">
    <source>
        <dbReference type="Proteomes" id="UP000504636"/>
    </source>
</evidence>
<proteinExistence type="inferred from homology"/>
<evidence type="ECO:0000256" key="3">
    <source>
        <dbReference type="SAM" id="MobiDB-lite"/>
    </source>
</evidence>
<reference evidence="6" key="2">
    <citation type="submission" date="2020-04" db="EMBL/GenBank/DDBJ databases">
        <authorList>
            <consortium name="NCBI Genome Project"/>
        </authorList>
    </citation>
    <scope>NUCLEOTIDE SEQUENCE</scope>
    <source>
        <strain evidence="6">CBS 304.34</strain>
    </source>
</reference>
<dbReference type="OrthoDB" id="412788at2759"/>
<dbReference type="Proteomes" id="UP000504636">
    <property type="component" value="Unplaced"/>
</dbReference>
<protein>
    <recommendedName>
        <fullName evidence="7">Methyltransferase</fullName>
    </recommendedName>
</protein>
<dbReference type="InterPro" id="IPR044053">
    <property type="entry name" value="AsaB-like"/>
</dbReference>
<organism evidence="4">
    <name type="scientific">Mytilinidion resinicola</name>
    <dbReference type="NCBI Taxonomy" id="574789"/>
    <lineage>
        <taxon>Eukaryota</taxon>
        <taxon>Fungi</taxon>
        <taxon>Dikarya</taxon>
        <taxon>Ascomycota</taxon>
        <taxon>Pezizomycotina</taxon>
        <taxon>Dothideomycetes</taxon>
        <taxon>Pleosporomycetidae</taxon>
        <taxon>Mytilinidiales</taxon>
        <taxon>Mytilinidiaceae</taxon>
        <taxon>Mytilinidion</taxon>
    </lineage>
</organism>
<accession>A0A6A6YP94</accession>
<gene>
    <name evidence="4 6" type="ORF">BDZ99DRAFT_462061</name>
</gene>
<dbReference type="AlphaFoldDB" id="A0A6A6YP94"/>
<sequence length="295" mass="34543">MQDVLKFLCKLPLYESVQPYDLYGYPEQQAETQSNCQFEAKPVSTRDIRELGNTTIETHGFTYFHHESKCDLNSKHFEEVKADKTVVQEYLYETIDMVRKKLDAVDVICFDWRFRRRDPKVAGKIPPRDINNIRSWALPSGDVTHCDYSAVGGQDRLRMILLPEELEKMHTNNHFASIYNVWRPLNKVVKNTPLLFCDKRTIQKTDLIEVDKVLQDKVEKSYFLFHRDYHKWYYLANQRSDEVFLFPTWTSKSDGGEHADCSPHGAGASQTDQWKDPRESVEVRMIVIQSNSHAE</sequence>
<keyword evidence="1" id="KW-0560">Oxidoreductase</keyword>
<evidence type="ECO:0000313" key="6">
    <source>
        <dbReference type="RefSeq" id="XP_033577680.1"/>
    </source>
</evidence>
<reference evidence="6" key="3">
    <citation type="submission" date="2025-04" db="UniProtKB">
        <authorList>
            <consortium name="RefSeq"/>
        </authorList>
    </citation>
    <scope>IDENTIFICATION</scope>
    <source>
        <strain evidence="6">CBS 304.34</strain>
    </source>
</reference>